<feature type="transmembrane region" description="Helical" evidence="5">
    <location>
        <begin position="259"/>
        <end position="279"/>
    </location>
</feature>
<dbReference type="InterPro" id="IPR052561">
    <property type="entry name" value="ComplexI_Subunit1"/>
</dbReference>
<dbReference type="PANTHER" id="PTHR43359">
    <property type="entry name" value="FORMATE HYDROGENLYASE SUBUNIT 4"/>
    <property type="match status" value="1"/>
</dbReference>
<evidence type="ECO:0000256" key="4">
    <source>
        <dbReference type="ARBA" id="ARBA00023136"/>
    </source>
</evidence>
<evidence type="ECO:0000256" key="1">
    <source>
        <dbReference type="ARBA" id="ARBA00004141"/>
    </source>
</evidence>
<dbReference type="Proteomes" id="UP001139263">
    <property type="component" value="Unassembled WGS sequence"/>
</dbReference>
<evidence type="ECO:0000256" key="5">
    <source>
        <dbReference type="SAM" id="Phobius"/>
    </source>
</evidence>
<protein>
    <submittedName>
        <fullName evidence="6">Formate hydrogenlyase subunit 4</fullName>
    </submittedName>
</protein>
<feature type="transmembrane region" description="Helical" evidence="5">
    <location>
        <begin position="88"/>
        <end position="108"/>
    </location>
</feature>
<keyword evidence="3 5" id="KW-1133">Transmembrane helix</keyword>
<evidence type="ECO:0000313" key="7">
    <source>
        <dbReference type="Proteomes" id="UP001139263"/>
    </source>
</evidence>
<dbReference type="PANTHER" id="PTHR43359:SF1">
    <property type="entry name" value="FORMATE HYDROGENLYASE SUBUNIT 4-RELATED"/>
    <property type="match status" value="1"/>
</dbReference>
<keyword evidence="4 5" id="KW-0472">Membrane</keyword>
<evidence type="ECO:0000256" key="3">
    <source>
        <dbReference type="ARBA" id="ARBA00022989"/>
    </source>
</evidence>
<keyword evidence="7" id="KW-1185">Reference proteome</keyword>
<dbReference type="InterPro" id="IPR001694">
    <property type="entry name" value="NADH_UbQ_OxRdtase_su1/FPO"/>
</dbReference>
<name>A0A9X1V6S0_9BACL</name>
<organism evidence="6 7">
    <name type="scientific">Sulfoacidibacillus ferrooxidans</name>
    <dbReference type="NCBI Taxonomy" id="2005001"/>
    <lineage>
        <taxon>Bacteria</taxon>
        <taxon>Bacillati</taxon>
        <taxon>Bacillota</taxon>
        <taxon>Bacilli</taxon>
        <taxon>Bacillales</taxon>
        <taxon>Alicyclobacillaceae</taxon>
        <taxon>Sulfoacidibacillus</taxon>
    </lineage>
</organism>
<feature type="transmembrane region" description="Helical" evidence="5">
    <location>
        <begin position="129"/>
        <end position="155"/>
    </location>
</feature>
<comment type="subcellular location">
    <subcellularLocation>
        <location evidence="1">Membrane</location>
        <topology evidence="1">Multi-pass membrane protein</topology>
    </subcellularLocation>
</comment>
<gene>
    <name evidence="6" type="primary">hycD</name>
    <name evidence="6" type="ORF">MM817_00557</name>
</gene>
<accession>A0A9X1V6S0</accession>
<feature type="transmembrane region" description="Helical" evidence="5">
    <location>
        <begin position="167"/>
        <end position="186"/>
    </location>
</feature>
<comment type="caution">
    <text evidence="6">The sequence shown here is derived from an EMBL/GenBank/DDBJ whole genome shotgun (WGS) entry which is preliminary data.</text>
</comment>
<sequence>MVSVIQACGIVIFAPFIQGVIKRWKAWMQGRVGPSIWQPYRELRKYFRKGTILSDQSSFVTRTVPFVQIALVFTAAMTLPLFTASSHMLLGSSNIFLFLYLLGFARLLTAVIGMDSGSAFGGMGISRDLFISLLVEPTVFLAIVAVGLASGVFSFAAHSLLLLLHPFAGYTLTNLLAGVSLLMIVITEVGRLPIDNPDTHLELTMIHEAAVLDLSGRHLALMTLGAWMRQLLWMTVFIDTCFPYGMATGTDVFGLIQGFAFWIIKVLLFAGLLAAIESVTAKMRLFAVPRFLTLALSLAIFALLTNYVGA</sequence>
<dbReference type="Pfam" id="PF00146">
    <property type="entry name" value="NADHdh"/>
    <property type="match status" value="1"/>
</dbReference>
<proteinExistence type="predicted"/>
<dbReference type="EMBL" id="JALBUF010000001">
    <property type="protein sequence ID" value="MCI0182298.1"/>
    <property type="molecule type" value="Genomic_DNA"/>
</dbReference>
<feature type="transmembrane region" description="Helical" evidence="5">
    <location>
        <begin position="59"/>
        <end position="82"/>
    </location>
</feature>
<keyword evidence="2 5" id="KW-0812">Transmembrane</keyword>
<dbReference type="RefSeq" id="WP_241711902.1">
    <property type="nucleotide sequence ID" value="NZ_JALBUF010000001.1"/>
</dbReference>
<dbReference type="GO" id="GO:0005886">
    <property type="term" value="C:plasma membrane"/>
    <property type="evidence" value="ECO:0007669"/>
    <property type="project" value="TreeGrafter"/>
</dbReference>
<reference evidence="6" key="1">
    <citation type="submission" date="2022-03" db="EMBL/GenBank/DDBJ databases">
        <title>Draft Genome Sequence of Firmicute Strain S0AB, a Heterotrophic Iron/Sulfur-Oxidizing Extreme Acidophile.</title>
        <authorList>
            <person name="Vergara E."/>
            <person name="Pakostova E."/>
            <person name="Johnson D.B."/>
            <person name="Holmes D.S."/>
        </authorList>
    </citation>
    <scope>NUCLEOTIDE SEQUENCE</scope>
    <source>
        <strain evidence="6">S0AB</strain>
    </source>
</reference>
<evidence type="ECO:0000313" key="6">
    <source>
        <dbReference type="EMBL" id="MCI0182298.1"/>
    </source>
</evidence>
<dbReference type="AlphaFoldDB" id="A0A9X1V6S0"/>
<evidence type="ECO:0000256" key="2">
    <source>
        <dbReference type="ARBA" id="ARBA00022692"/>
    </source>
</evidence>
<feature type="transmembrane region" description="Helical" evidence="5">
    <location>
        <begin position="291"/>
        <end position="309"/>
    </location>
</feature>